<evidence type="ECO:0000256" key="6">
    <source>
        <dbReference type="ARBA" id="ARBA00022989"/>
    </source>
</evidence>
<comment type="caution">
    <text evidence="11">The sequence shown here is derived from an EMBL/GenBank/DDBJ whole genome shotgun (WGS) entry which is preliminary data.</text>
</comment>
<feature type="compositionally biased region" description="Low complexity" evidence="9">
    <location>
        <begin position="389"/>
        <end position="411"/>
    </location>
</feature>
<evidence type="ECO:0000313" key="11">
    <source>
        <dbReference type="EMBL" id="KAJ3998806.1"/>
    </source>
</evidence>
<organism evidence="11 12">
    <name type="scientific">Lentinula boryana</name>
    <dbReference type="NCBI Taxonomy" id="40481"/>
    <lineage>
        <taxon>Eukaryota</taxon>
        <taxon>Fungi</taxon>
        <taxon>Dikarya</taxon>
        <taxon>Basidiomycota</taxon>
        <taxon>Agaricomycotina</taxon>
        <taxon>Agaricomycetes</taxon>
        <taxon>Agaricomycetidae</taxon>
        <taxon>Agaricales</taxon>
        <taxon>Marasmiineae</taxon>
        <taxon>Omphalotaceae</taxon>
        <taxon>Lentinula</taxon>
    </lineage>
</organism>
<dbReference type="Gene3D" id="3.30.40.10">
    <property type="entry name" value="Zinc/RING finger domain, C3HC4 (zinc finger)"/>
    <property type="match status" value="1"/>
</dbReference>
<keyword evidence="5" id="KW-0862">Zinc</keyword>
<dbReference type="InterPro" id="IPR013083">
    <property type="entry name" value="Znf_RING/FYVE/PHD"/>
</dbReference>
<keyword evidence="7" id="KW-0472">Membrane</keyword>
<feature type="compositionally biased region" description="Basic and acidic residues" evidence="9">
    <location>
        <begin position="111"/>
        <end position="121"/>
    </location>
</feature>
<evidence type="ECO:0000256" key="1">
    <source>
        <dbReference type="ARBA" id="ARBA00004167"/>
    </source>
</evidence>
<feature type="compositionally biased region" description="Polar residues" evidence="9">
    <location>
        <begin position="376"/>
        <end position="388"/>
    </location>
</feature>
<dbReference type="Proteomes" id="UP001163828">
    <property type="component" value="Unassembled WGS sequence"/>
</dbReference>
<feature type="domain" description="RING-type" evidence="10">
    <location>
        <begin position="540"/>
        <end position="582"/>
    </location>
</feature>
<keyword evidence="12" id="KW-1185">Reference proteome</keyword>
<comment type="subcellular location">
    <subcellularLocation>
        <location evidence="1">Membrane</location>
        <topology evidence="1">Single-pass membrane protein</topology>
    </subcellularLocation>
</comment>
<evidence type="ECO:0000256" key="7">
    <source>
        <dbReference type="ARBA" id="ARBA00023136"/>
    </source>
</evidence>
<dbReference type="PROSITE" id="PS50089">
    <property type="entry name" value="ZF_RING_2"/>
    <property type="match status" value="1"/>
</dbReference>
<keyword evidence="3" id="KW-0479">Metal-binding</keyword>
<evidence type="ECO:0000256" key="2">
    <source>
        <dbReference type="ARBA" id="ARBA00022692"/>
    </source>
</evidence>
<accession>A0ABQ8QK33</accession>
<dbReference type="CDD" id="cd16473">
    <property type="entry name" value="RING-H2_RNF103"/>
    <property type="match status" value="1"/>
</dbReference>
<feature type="compositionally biased region" description="Polar residues" evidence="9">
    <location>
        <begin position="225"/>
        <end position="243"/>
    </location>
</feature>
<evidence type="ECO:0000313" key="12">
    <source>
        <dbReference type="Proteomes" id="UP001163828"/>
    </source>
</evidence>
<feature type="compositionally biased region" description="Polar residues" evidence="9">
    <location>
        <begin position="37"/>
        <end position="57"/>
    </location>
</feature>
<feature type="region of interest" description="Disordered" evidence="9">
    <location>
        <begin position="292"/>
        <end position="316"/>
    </location>
</feature>
<dbReference type="PANTHER" id="PTHR47168:SF1">
    <property type="entry name" value="OS02G0798600 PROTEIN"/>
    <property type="match status" value="1"/>
</dbReference>
<evidence type="ECO:0000256" key="8">
    <source>
        <dbReference type="PROSITE-ProRule" id="PRU00175"/>
    </source>
</evidence>
<evidence type="ECO:0000256" key="4">
    <source>
        <dbReference type="ARBA" id="ARBA00022771"/>
    </source>
</evidence>
<dbReference type="SUPFAM" id="SSF57850">
    <property type="entry name" value="RING/U-box"/>
    <property type="match status" value="1"/>
</dbReference>
<reference evidence="11" key="1">
    <citation type="submission" date="2022-08" db="EMBL/GenBank/DDBJ databases">
        <authorList>
            <consortium name="DOE Joint Genome Institute"/>
            <person name="Min B."/>
            <person name="Riley R."/>
            <person name="Sierra-Patev S."/>
            <person name="Naranjo-Ortiz M."/>
            <person name="Looney B."/>
            <person name="Konkel Z."/>
            <person name="Slot J.C."/>
            <person name="Sakamoto Y."/>
            <person name="Steenwyk J.L."/>
            <person name="Rokas A."/>
            <person name="Carro J."/>
            <person name="Camarero S."/>
            <person name="Ferreira P."/>
            <person name="Molpeceres G."/>
            <person name="Ruiz-Duenas F.J."/>
            <person name="Serrano A."/>
            <person name="Henrissat B."/>
            <person name="Drula E."/>
            <person name="Hughes K.W."/>
            <person name="Mata J.L."/>
            <person name="Ishikawa N.K."/>
            <person name="Vargas-Isla R."/>
            <person name="Ushijima S."/>
            <person name="Smith C.A."/>
            <person name="Ahrendt S."/>
            <person name="Andreopoulos W."/>
            <person name="He G."/>
            <person name="Labutti K."/>
            <person name="Lipzen A."/>
            <person name="Ng V."/>
            <person name="Sandor L."/>
            <person name="Barry K."/>
            <person name="Martinez A.T."/>
            <person name="Xiao Y."/>
            <person name="Gibbons J.G."/>
            <person name="Terashima K."/>
            <person name="Hibbett D.S."/>
            <person name="Grigoriev I.V."/>
        </authorList>
    </citation>
    <scope>NUCLEOTIDE SEQUENCE</scope>
    <source>
        <strain evidence="11">TFB10827</strain>
    </source>
</reference>
<protein>
    <recommendedName>
        <fullName evidence="10">RING-type domain-containing protein</fullName>
    </recommendedName>
</protein>
<evidence type="ECO:0000256" key="3">
    <source>
        <dbReference type="ARBA" id="ARBA00022723"/>
    </source>
</evidence>
<sequence>MTSSNPAHTDLAGDRDRAERIRQLWSAVRNRLGIGHGQSSNRRTDSDLQPLQSPSSDASRDTSAIDVGPVLDAHNARERMLNEIARAFNLGFSSTPSPSVNNNTTNSENENQEHVTGRAEEDNSNSGLPFEGTFERFLLDLQVDLRSVLAGGGDVTNSREQEPATQVEGGTLTSRSDGLPRPEPEPEDDSDEDSSPSLHDISDSDDDTNSHRSDSSSSDSLGFISPTNEATQQRTTVSETPNGLPSLRPRINYWRLHRFPPIPAARAHAAADNVAQNMRSGLGGLTRSATLASTGAPRSSTFTNGGQEAGAGAASTMSPNPAPAIAGNPSVVVPVIIVGLQSVNPSWVTEPITVPMDAMNENPILSRTDDPLRSNPAPSTSSALQDTNSLSASSSTSPAGMTSQGTQTQNSTPPPTNSGIPLPFPDSRTFLIYVIGGLQLFFWGLSLHSLTSHIISFVSGVGYYPPDHEIVTGTGESGVMDSSFEALLLLNELLNHAPLEMPVTVSKEQLEKSSLEVINGGQIQEWVKAGKVRSNCVEQCLICLEEYDSQDSVRVMECKHAFHMNCVDRWLLEGRNCCPACRGKGVSGESEARSS</sequence>
<feature type="region of interest" description="Disordered" evidence="9">
    <location>
        <begin position="29"/>
        <end position="65"/>
    </location>
</feature>
<feature type="region of interest" description="Disordered" evidence="9">
    <location>
        <begin position="361"/>
        <end position="421"/>
    </location>
</feature>
<dbReference type="SMART" id="SM00184">
    <property type="entry name" value="RING"/>
    <property type="match status" value="1"/>
</dbReference>
<evidence type="ECO:0000259" key="10">
    <source>
        <dbReference type="PROSITE" id="PS50089"/>
    </source>
</evidence>
<keyword evidence="6" id="KW-1133">Transmembrane helix</keyword>
<keyword evidence="2" id="KW-0812">Transmembrane</keyword>
<feature type="compositionally biased region" description="Acidic residues" evidence="9">
    <location>
        <begin position="185"/>
        <end position="194"/>
    </location>
</feature>
<dbReference type="InterPro" id="IPR051653">
    <property type="entry name" value="E3_ligase_sorting_rcpt"/>
</dbReference>
<dbReference type="Pfam" id="PF13639">
    <property type="entry name" value="zf-RING_2"/>
    <property type="match status" value="1"/>
</dbReference>
<gene>
    <name evidence="11" type="ORF">F5050DRAFT_1148082</name>
</gene>
<feature type="compositionally biased region" description="Low complexity" evidence="9">
    <location>
        <begin position="93"/>
        <end position="109"/>
    </location>
</feature>
<dbReference type="InterPro" id="IPR001841">
    <property type="entry name" value="Znf_RING"/>
</dbReference>
<keyword evidence="4 8" id="KW-0863">Zinc-finger</keyword>
<dbReference type="EMBL" id="MU790551">
    <property type="protein sequence ID" value="KAJ3998806.1"/>
    <property type="molecule type" value="Genomic_DNA"/>
</dbReference>
<name>A0ABQ8QK33_9AGAR</name>
<dbReference type="PANTHER" id="PTHR47168">
    <property type="entry name" value="RING ZINC FINGER DOMAIN SUPERFAMILY PROTEIN-RELATED"/>
    <property type="match status" value="1"/>
</dbReference>
<feature type="region of interest" description="Disordered" evidence="9">
    <location>
        <begin position="91"/>
        <end position="129"/>
    </location>
</feature>
<feature type="region of interest" description="Disordered" evidence="9">
    <location>
        <begin position="152"/>
        <end position="247"/>
    </location>
</feature>
<proteinExistence type="predicted"/>
<evidence type="ECO:0000256" key="9">
    <source>
        <dbReference type="SAM" id="MobiDB-lite"/>
    </source>
</evidence>
<evidence type="ECO:0000256" key="5">
    <source>
        <dbReference type="ARBA" id="ARBA00022833"/>
    </source>
</evidence>
<feature type="compositionally biased region" description="Polar residues" evidence="9">
    <location>
        <begin position="292"/>
        <end position="306"/>
    </location>
</feature>